<reference evidence="4" key="2">
    <citation type="submission" date="2021-04" db="EMBL/GenBank/DDBJ databases">
        <authorList>
            <person name="Gilroy R."/>
        </authorList>
    </citation>
    <scope>NUCLEOTIDE SEQUENCE</scope>
    <source>
        <strain evidence="4">ChiHejej3B27-3195</strain>
    </source>
</reference>
<reference evidence="4" key="1">
    <citation type="journal article" date="2021" name="PeerJ">
        <title>Extensive microbial diversity within the chicken gut microbiome revealed by metagenomics and culture.</title>
        <authorList>
            <person name="Gilroy R."/>
            <person name="Ravi A."/>
            <person name="Getino M."/>
            <person name="Pursley I."/>
            <person name="Horton D.L."/>
            <person name="Alikhan N.F."/>
            <person name="Baker D."/>
            <person name="Gharbi K."/>
            <person name="Hall N."/>
            <person name="Watson M."/>
            <person name="Adriaenssens E.M."/>
            <person name="Foster-Nyarko E."/>
            <person name="Jarju S."/>
            <person name="Secka A."/>
            <person name="Antonio M."/>
            <person name="Oren A."/>
            <person name="Chaudhuri R.R."/>
            <person name="La Ragione R."/>
            <person name="Hildebrand F."/>
            <person name="Pallen M.J."/>
        </authorList>
    </citation>
    <scope>NUCLEOTIDE SEQUENCE</scope>
    <source>
        <strain evidence="4">ChiHejej3B27-3195</strain>
    </source>
</reference>
<dbReference type="EMBL" id="DXGD01000390">
    <property type="protein sequence ID" value="HIX00574.1"/>
    <property type="molecule type" value="Genomic_DNA"/>
</dbReference>
<dbReference type="Proteomes" id="UP000824151">
    <property type="component" value="Unassembled WGS sequence"/>
</dbReference>
<proteinExistence type="predicted"/>
<dbReference type="Pfam" id="PF03413">
    <property type="entry name" value="PepSY"/>
    <property type="match status" value="1"/>
</dbReference>
<feature type="domain" description="PepSY" evidence="3">
    <location>
        <begin position="187"/>
        <end position="243"/>
    </location>
</feature>
<evidence type="ECO:0000313" key="4">
    <source>
        <dbReference type="EMBL" id="HIX00574.1"/>
    </source>
</evidence>
<dbReference type="PROSITE" id="PS51257">
    <property type="entry name" value="PROKAR_LIPOPROTEIN"/>
    <property type="match status" value="1"/>
</dbReference>
<accession>A0A9D1UUC5</accession>
<evidence type="ECO:0000256" key="2">
    <source>
        <dbReference type="SAM" id="SignalP"/>
    </source>
</evidence>
<feature type="region of interest" description="Disordered" evidence="1">
    <location>
        <begin position="25"/>
        <end position="151"/>
    </location>
</feature>
<feature type="compositionally biased region" description="Acidic residues" evidence="1">
    <location>
        <begin position="46"/>
        <end position="81"/>
    </location>
</feature>
<evidence type="ECO:0000313" key="5">
    <source>
        <dbReference type="Proteomes" id="UP000824151"/>
    </source>
</evidence>
<feature type="chain" id="PRO_5039489000" evidence="2">
    <location>
        <begin position="25"/>
        <end position="245"/>
    </location>
</feature>
<protein>
    <submittedName>
        <fullName evidence="4">PepSY domain-containing protein</fullName>
    </submittedName>
</protein>
<evidence type="ECO:0000259" key="3">
    <source>
        <dbReference type="Pfam" id="PF03413"/>
    </source>
</evidence>
<comment type="caution">
    <text evidence="4">The sequence shown here is derived from an EMBL/GenBank/DDBJ whole genome shotgun (WGS) entry which is preliminary data.</text>
</comment>
<feature type="compositionally biased region" description="Acidic residues" evidence="1">
    <location>
        <begin position="123"/>
        <end position="140"/>
    </location>
</feature>
<gene>
    <name evidence="4" type="ORF">H9871_10585</name>
</gene>
<organism evidence="4 5">
    <name type="scientific">Candidatus Nesterenkonia stercoripullorum</name>
    <dbReference type="NCBI Taxonomy" id="2838701"/>
    <lineage>
        <taxon>Bacteria</taxon>
        <taxon>Bacillati</taxon>
        <taxon>Actinomycetota</taxon>
        <taxon>Actinomycetes</taxon>
        <taxon>Micrococcales</taxon>
        <taxon>Micrococcaceae</taxon>
        <taxon>Nesterenkonia</taxon>
    </lineage>
</organism>
<sequence length="245" mass="25478">MAKITELKTLSVAASAAAILSLSACGSQGGGESEPEENGNSAETQEATEDSTDESTEEATDEATEDTTEDPAEDSTDDPTEGESNGESAAEGQTGGDDGGPIEDAKAAIATAEGEVDGTAYEVDFEEADDDDDDDDDDEQEPHWSVGVISGDREWEVRVSADGADVLGTEEDDADSDDVSELDAATVTLEEAIDAAAEDTSGDLDDASLDDDNGTLYWEVSIYPEGEQRSQDIDVDAESGGIINR</sequence>
<keyword evidence="2" id="KW-0732">Signal</keyword>
<feature type="signal peptide" evidence="2">
    <location>
        <begin position="1"/>
        <end position="24"/>
    </location>
</feature>
<dbReference type="InterPro" id="IPR025711">
    <property type="entry name" value="PepSY"/>
</dbReference>
<feature type="compositionally biased region" description="Low complexity" evidence="1">
    <location>
        <begin position="82"/>
        <end position="92"/>
    </location>
</feature>
<name>A0A9D1UUC5_9MICC</name>
<dbReference type="Gene3D" id="3.10.450.40">
    <property type="match status" value="1"/>
</dbReference>
<evidence type="ECO:0000256" key="1">
    <source>
        <dbReference type="SAM" id="MobiDB-lite"/>
    </source>
</evidence>
<dbReference type="AlphaFoldDB" id="A0A9D1UUC5"/>